<reference evidence="1" key="1">
    <citation type="submission" date="2018-02" db="EMBL/GenBank/DDBJ databases">
        <title>Rhizophora mucronata_Transcriptome.</title>
        <authorList>
            <person name="Meera S.P."/>
            <person name="Sreeshan A."/>
            <person name="Augustine A."/>
        </authorList>
    </citation>
    <scope>NUCLEOTIDE SEQUENCE</scope>
    <source>
        <tissue evidence="1">Leaf</tissue>
    </source>
</reference>
<organism evidence="1">
    <name type="scientific">Rhizophora mucronata</name>
    <name type="common">Asiatic mangrove</name>
    <dbReference type="NCBI Taxonomy" id="61149"/>
    <lineage>
        <taxon>Eukaryota</taxon>
        <taxon>Viridiplantae</taxon>
        <taxon>Streptophyta</taxon>
        <taxon>Embryophyta</taxon>
        <taxon>Tracheophyta</taxon>
        <taxon>Spermatophyta</taxon>
        <taxon>Magnoliopsida</taxon>
        <taxon>eudicotyledons</taxon>
        <taxon>Gunneridae</taxon>
        <taxon>Pentapetalae</taxon>
        <taxon>rosids</taxon>
        <taxon>fabids</taxon>
        <taxon>Malpighiales</taxon>
        <taxon>Rhizophoraceae</taxon>
        <taxon>Rhizophora</taxon>
    </lineage>
</organism>
<protein>
    <submittedName>
        <fullName evidence="1">Uncharacterized protein</fullName>
    </submittedName>
</protein>
<evidence type="ECO:0000313" key="1">
    <source>
        <dbReference type="EMBL" id="MBX48952.1"/>
    </source>
</evidence>
<name>A0A2P2P2K6_RHIMU</name>
<accession>A0A2P2P2K6</accession>
<proteinExistence type="predicted"/>
<dbReference type="EMBL" id="GGEC01068468">
    <property type="protein sequence ID" value="MBX48952.1"/>
    <property type="molecule type" value="Transcribed_RNA"/>
</dbReference>
<sequence length="12" mass="1195">MGFDSKGGLNGL</sequence>